<dbReference type="RefSeq" id="WP_163744825.1">
    <property type="nucleotide sequence ID" value="NZ_JAAGOA010000033.1"/>
</dbReference>
<comment type="caution">
    <text evidence="2">The sequence shown here is derived from an EMBL/GenBank/DDBJ whole genome shotgun (WGS) entry which is preliminary data.</text>
</comment>
<dbReference type="Proteomes" id="UP000475214">
    <property type="component" value="Unassembled WGS sequence"/>
</dbReference>
<dbReference type="AlphaFoldDB" id="A0A6L9SJ96"/>
<evidence type="ECO:0000313" key="2">
    <source>
        <dbReference type="EMBL" id="NEE04361.1"/>
    </source>
</evidence>
<sequence>MNERPTNQSGPDDAHGAETGHEQAHSDEVDVEPGPQGPGSRAGTRAGKTGGLPGREYSSELPMDEADDTVLGSEPYEESERRTEP</sequence>
<feature type="compositionally biased region" description="Polar residues" evidence="1">
    <location>
        <begin position="1"/>
        <end position="10"/>
    </location>
</feature>
<protein>
    <submittedName>
        <fullName evidence="2">Uncharacterized protein</fullName>
    </submittedName>
</protein>
<dbReference type="EMBL" id="JAAGOA010000033">
    <property type="protein sequence ID" value="NEE04361.1"/>
    <property type="molecule type" value="Genomic_DNA"/>
</dbReference>
<organism evidence="2 3">
    <name type="scientific">Phytoactinopolyspora halotolerans</name>
    <dbReference type="NCBI Taxonomy" id="1981512"/>
    <lineage>
        <taxon>Bacteria</taxon>
        <taxon>Bacillati</taxon>
        <taxon>Actinomycetota</taxon>
        <taxon>Actinomycetes</taxon>
        <taxon>Jiangellales</taxon>
        <taxon>Jiangellaceae</taxon>
        <taxon>Phytoactinopolyspora</taxon>
    </lineage>
</organism>
<feature type="compositionally biased region" description="Basic and acidic residues" evidence="1">
    <location>
        <begin position="12"/>
        <end position="28"/>
    </location>
</feature>
<gene>
    <name evidence="2" type="ORF">G1H10_29740</name>
</gene>
<name>A0A6L9SJ96_9ACTN</name>
<feature type="region of interest" description="Disordered" evidence="1">
    <location>
        <begin position="1"/>
        <end position="85"/>
    </location>
</feature>
<evidence type="ECO:0000256" key="1">
    <source>
        <dbReference type="SAM" id="MobiDB-lite"/>
    </source>
</evidence>
<accession>A0A6L9SJ96</accession>
<reference evidence="2 3" key="1">
    <citation type="submission" date="2020-02" db="EMBL/GenBank/DDBJ databases">
        <authorList>
            <person name="Li X.-J."/>
            <person name="Han X.-M."/>
        </authorList>
    </citation>
    <scope>NUCLEOTIDE SEQUENCE [LARGE SCALE GENOMIC DNA]</scope>
    <source>
        <strain evidence="2 3">CCTCC AB 2017055</strain>
    </source>
</reference>
<evidence type="ECO:0000313" key="3">
    <source>
        <dbReference type="Proteomes" id="UP000475214"/>
    </source>
</evidence>
<proteinExistence type="predicted"/>
<keyword evidence="3" id="KW-1185">Reference proteome</keyword>